<dbReference type="GO" id="GO:0006508">
    <property type="term" value="P:proteolysis"/>
    <property type="evidence" value="ECO:0007669"/>
    <property type="project" value="UniProtKB-KW"/>
</dbReference>
<comment type="caution">
    <text evidence="4">The sequence shown here is derived from an EMBL/GenBank/DDBJ whole genome shotgun (WGS) entry which is preliminary data.</text>
</comment>
<keyword evidence="1" id="KW-0677">Repeat</keyword>
<gene>
    <name evidence="4" type="ORF">GGQ80_001239</name>
</gene>
<evidence type="ECO:0000313" key="4">
    <source>
        <dbReference type="EMBL" id="MBB4153337.1"/>
    </source>
</evidence>
<dbReference type="Gene3D" id="2.40.70.10">
    <property type="entry name" value="Acid Proteases"/>
    <property type="match status" value="2"/>
</dbReference>
<dbReference type="PANTHER" id="PTHR44858">
    <property type="entry name" value="TETRATRICOPEPTIDE REPEAT PROTEIN 6"/>
    <property type="match status" value="1"/>
</dbReference>
<keyword evidence="4" id="KW-0645">Protease</keyword>
<keyword evidence="4" id="KW-0378">Hydrolase</keyword>
<organism evidence="4 5">
    <name type="scientific">Sphingomonas jinjuensis</name>
    <dbReference type="NCBI Taxonomy" id="535907"/>
    <lineage>
        <taxon>Bacteria</taxon>
        <taxon>Pseudomonadati</taxon>
        <taxon>Pseudomonadota</taxon>
        <taxon>Alphaproteobacteria</taxon>
        <taxon>Sphingomonadales</taxon>
        <taxon>Sphingomonadaceae</taxon>
        <taxon>Sphingomonas</taxon>
    </lineage>
</organism>
<dbReference type="InterPro" id="IPR021109">
    <property type="entry name" value="Peptidase_aspartic_dom_sf"/>
</dbReference>
<dbReference type="AlphaFoldDB" id="A0A840FCP8"/>
<dbReference type="InterPro" id="IPR011990">
    <property type="entry name" value="TPR-like_helical_dom_sf"/>
</dbReference>
<keyword evidence="3" id="KW-0732">Signal</keyword>
<dbReference type="RefSeq" id="WP_246346908.1">
    <property type="nucleotide sequence ID" value="NZ_JACIEV010000003.1"/>
</dbReference>
<accession>A0A840FCP8</accession>
<protein>
    <submittedName>
        <fullName evidence="4">Tetratricopeptide (TPR) repeat protein/predicted aspartyl protease</fullName>
    </submittedName>
</protein>
<feature type="signal peptide" evidence="3">
    <location>
        <begin position="1"/>
        <end position="42"/>
    </location>
</feature>
<evidence type="ECO:0000256" key="3">
    <source>
        <dbReference type="SAM" id="SignalP"/>
    </source>
</evidence>
<dbReference type="InterPro" id="IPR050498">
    <property type="entry name" value="Ycf3"/>
</dbReference>
<sequence length="604" mass="64744">MSARRNLRRRYHGLMSSRSLTASGAAAALTALALLAPLPALADCKVAKIAELPVTLIGRRAIIEAKFGDHPARFIVDSGAFYSTLSRASATEYGLTMAPMPDWFRLRGINGDSSASYANARNFSLAGVALPKADFIVGGSDTGTTGLLGQNILGIGDTEYDLPHGTVRLMHVDGCSRIGLAYWSAGKPFSTVALERGDGGPWKPHTIGTILINGVKMRAVFDSGAQSTIMTLAAAKRAGVTPDGPGVVREGYYTGLGARQLPTWVATFDKVDLGGEILNHPRFRFADMQIDGDILVGFDFFLTHRLFVSNANHQMFLTYEGGPVFGLTPTGARTTTGERLAIGDTAPEPTDAGGYARRAAVLMSQRRFADGLADLDRAVALSPDDGRLLYLRAQGRLANGQPLLAAADLDRAVTLLPTDSDIRLSRARLRLEARDPDGATTDVKAADVALPPGSGQRLQLAGLYERLDQPEAALANYDAWMKMHRDDADRAEALNGRCWARALLDRDLDRALSDCNAALKMRPGYASYLDSRALVALRQGRFADALVDYDAAIAAAPRNAWSRYGRGVAEARLGKMEASASDLAVARSINARAVDRARHYGITP</sequence>
<dbReference type="SUPFAM" id="SSF50630">
    <property type="entry name" value="Acid proteases"/>
    <property type="match status" value="2"/>
</dbReference>
<dbReference type="CDD" id="cd05483">
    <property type="entry name" value="retropepsin_like_bacteria"/>
    <property type="match status" value="1"/>
</dbReference>
<dbReference type="InterPro" id="IPR034122">
    <property type="entry name" value="Retropepsin-like_bacterial"/>
</dbReference>
<keyword evidence="2" id="KW-0802">TPR repeat</keyword>
<evidence type="ECO:0000256" key="1">
    <source>
        <dbReference type="ARBA" id="ARBA00022737"/>
    </source>
</evidence>
<name>A0A840FCP8_9SPHN</name>
<dbReference type="GO" id="GO:0008233">
    <property type="term" value="F:peptidase activity"/>
    <property type="evidence" value="ECO:0007669"/>
    <property type="project" value="UniProtKB-KW"/>
</dbReference>
<dbReference type="SMART" id="SM00028">
    <property type="entry name" value="TPR"/>
    <property type="match status" value="5"/>
</dbReference>
<dbReference type="SUPFAM" id="SSF48452">
    <property type="entry name" value="TPR-like"/>
    <property type="match status" value="1"/>
</dbReference>
<keyword evidence="5" id="KW-1185">Reference proteome</keyword>
<feature type="chain" id="PRO_5032465694" evidence="3">
    <location>
        <begin position="43"/>
        <end position="604"/>
    </location>
</feature>
<proteinExistence type="predicted"/>
<evidence type="ECO:0000256" key="2">
    <source>
        <dbReference type="ARBA" id="ARBA00022803"/>
    </source>
</evidence>
<dbReference type="Pfam" id="PF13650">
    <property type="entry name" value="Asp_protease_2"/>
    <property type="match status" value="2"/>
</dbReference>
<evidence type="ECO:0000313" key="5">
    <source>
        <dbReference type="Proteomes" id="UP000529795"/>
    </source>
</evidence>
<dbReference type="EMBL" id="JACIEV010000003">
    <property type="protein sequence ID" value="MBB4153337.1"/>
    <property type="molecule type" value="Genomic_DNA"/>
</dbReference>
<reference evidence="4 5" key="1">
    <citation type="submission" date="2020-08" db="EMBL/GenBank/DDBJ databases">
        <title>Genomic Encyclopedia of Type Strains, Phase IV (KMG-IV): sequencing the most valuable type-strain genomes for metagenomic binning, comparative biology and taxonomic classification.</title>
        <authorList>
            <person name="Goeker M."/>
        </authorList>
    </citation>
    <scope>NUCLEOTIDE SEQUENCE [LARGE SCALE GENOMIC DNA]</scope>
    <source>
        <strain evidence="4 5">YC6723</strain>
    </source>
</reference>
<dbReference type="PANTHER" id="PTHR44858:SF1">
    <property type="entry name" value="UDP-N-ACETYLGLUCOSAMINE--PEPTIDE N-ACETYLGLUCOSAMINYLTRANSFERASE SPINDLY-RELATED"/>
    <property type="match status" value="1"/>
</dbReference>
<dbReference type="InterPro" id="IPR019734">
    <property type="entry name" value="TPR_rpt"/>
</dbReference>
<dbReference type="Proteomes" id="UP000529795">
    <property type="component" value="Unassembled WGS sequence"/>
</dbReference>
<dbReference type="Gene3D" id="1.25.40.10">
    <property type="entry name" value="Tetratricopeptide repeat domain"/>
    <property type="match status" value="2"/>
</dbReference>